<evidence type="ECO:0000256" key="3">
    <source>
        <dbReference type="ARBA" id="ARBA00022833"/>
    </source>
</evidence>
<name>A0ABU6RR67_9FABA</name>
<reference evidence="8 9" key="1">
    <citation type="journal article" date="2023" name="Plants (Basel)">
        <title>Bridging the Gap: Combining Genomics and Transcriptomics Approaches to Understand Stylosanthes scabra, an Orphan Legume from the Brazilian Caatinga.</title>
        <authorList>
            <person name="Ferreira-Neto J.R.C."/>
            <person name="da Silva M.D."/>
            <person name="Binneck E."/>
            <person name="de Melo N.F."/>
            <person name="da Silva R.H."/>
            <person name="de Melo A.L.T.M."/>
            <person name="Pandolfi V."/>
            <person name="Bustamante F.O."/>
            <person name="Brasileiro-Vidal A.C."/>
            <person name="Benko-Iseppon A.M."/>
        </authorList>
    </citation>
    <scope>NUCLEOTIDE SEQUENCE [LARGE SCALE GENOMIC DNA]</scope>
    <source>
        <tissue evidence="8">Leaves</tissue>
    </source>
</reference>
<evidence type="ECO:0000313" key="8">
    <source>
        <dbReference type="EMBL" id="MED6126364.1"/>
    </source>
</evidence>
<evidence type="ECO:0000313" key="9">
    <source>
        <dbReference type="Proteomes" id="UP001341840"/>
    </source>
</evidence>
<dbReference type="Proteomes" id="UP001341840">
    <property type="component" value="Unassembled WGS sequence"/>
</dbReference>
<accession>A0ABU6RR67</accession>
<keyword evidence="3" id="KW-0862">Zinc</keyword>
<dbReference type="EMBL" id="JASCZI010031259">
    <property type="protein sequence ID" value="MED6126364.1"/>
    <property type="molecule type" value="Genomic_DNA"/>
</dbReference>
<feature type="transmembrane region" description="Helical" evidence="6">
    <location>
        <begin position="151"/>
        <end position="173"/>
    </location>
</feature>
<proteinExistence type="predicted"/>
<organism evidence="8 9">
    <name type="scientific">Stylosanthes scabra</name>
    <dbReference type="NCBI Taxonomy" id="79078"/>
    <lineage>
        <taxon>Eukaryota</taxon>
        <taxon>Viridiplantae</taxon>
        <taxon>Streptophyta</taxon>
        <taxon>Embryophyta</taxon>
        <taxon>Tracheophyta</taxon>
        <taxon>Spermatophyta</taxon>
        <taxon>Magnoliopsida</taxon>
        <taxon>eudicotyledons</taxon>
        <taxon>Gunneridae</taxon>
        <taxon>Pentapetalae</taxon>
        <taxon>rosids</taxon>
        <taxon>fabids</taxon>
        <taxon>Fabales</taxon>
        <taxon>Fabaceae</taxon>
        <taxon>Papilionoideae</taxon>
        <taxon>50 kb inversion clade</taxon>
        <taxon>dalbergioids sensu lato</taxon>
        <taxon>Dalbergieae</taxon>
        <taxon>Pterocarpus clade</taxon>
        <taxon>Stylosanthes</taxon>
    </lineage>
</organism>
<keyword evidence="9" id="KW-1185">Reference proteome</keyword>
<comment type="caution">
    <text evidence="8">The sequence shown here is derived from an EMBL/GenBank/DDBJ whole genome shotgun (WGS) entry which is preliminary data.</text>
</comment>
<evidence type="ECO:0000256" key="5">
    <source>
        <dbReference type="SAM" id="MobiDB-lite"/>
    </source>
</evidence>
<gene>
    <name evidence="8" type="ORF">PIB30_077656</name>
</gene>
<keyword evidence="1" id="KW-0479">Metal-binding</keyword>
<keyword evidence="6" id="KW-0472">Membrane</keyword>
<evidence type="ECO:0000256" key="6">
    <source>
        <dbReference type="SAM" id="Phobius"/>
    </source>
</evidence>
<evidence type="ECO:0000256" key="2">
    <source>
        <dbReference type="ARBA" id="ARBA00022771"/>
    </source>
</evidence>
<dbReference type="PROSITE" id="PS51999">
    <property type="entry name" value="ZF_GRF"/>
    <property type="match status" value="1"/>
</dbReference>
<keyword evidence="2 4" id="KW-0863">Zinc-finger</keyword>
<keyword evidence="6" id="KW-0812">Transmembrane</keyword>
<dbReference type="PANTHER" id="PTHR33248">
    <property type="entry name" value="ZINC ION-BINDING PROTEIN"/>
    <property type="match status" value="1"/>
</dbReference>
<protein>
    <recommendedName>
        <fullName evidence="7">GRF-type domain-containing protein</fullName>
    </recommendedName>
</protein>
<evidence type="ECO:0000256" key="4">
    <source>
        <dbReference type="PROSITE-ProRule" id="PRU01343"/>
    </source>
</evidence>
<evidence type="ECO:0000259" key="7">
    <source>
        <dbReference type="PROSITE" id="PS51999"/>
    </source>
</evidence>
<feature type="domain" description="GRF-type" evidence="7">
    <location>
        <begin position="50"/>
        <end position="93"/>
    </location>
</feature>
<sequence length="177" mass="19214">MASSSKEQWSGSNRDSGRDGGDGEGWSFSKASTQSGRASKKKSKFVAPECNCGAFAILFMSSTGENPNKLFYGCPYFKTPAPHCRYFDWLDEYVVKCGAQTSKAAYLGAAKQVNGSFCGGYQFELKCRELEDRLIGLESHSRENKHVKSGLKCTSISCLVLGFVTGIAIASMIRVLG</sequence>
<evidence type="ECO:0000256" key="1">
    <source>
        <dbReference type="ARBA" id="ARBA00022723"/>
    </source>
</evidence>
<dbReference type="InterPro" id="IPR010666">
    <property type="entry name" value="Znf_GRF"/>
</dbReference>
<keyword evidence="6" id="KW-1133">Transmembrane helix</keyword>
<feature type="region of interest" description="Disordered" evidence="5">
    <location>
        <begin position="1"/>
        <end position="35"/>
    </location>
</feature>
<dbReference type="Pfam" id="PF06839">
    <property type="entry name" value="Zn_ribbon_GRF"/>
    <property type="match status" value="1"/>
</dbReference>